<reference evidence="11 12" key="1">
    <citation type="submission" date="2019-06" db="EMBL/GenBank/DDBJ databases">
        <title>Sequencing the genomes of 1000 actinobacteria strains.</title>
        <authorList>
            <person name="Klenk H.-P."/>
        </authorList>
    </citation>
    <scope>NUCLEOTIDE SEQUENCE [LARGE SCALE GENOMIC DNA]</scope>
    <source>
        <strain evidence="11 12">DSM 21776</strain>
    </source>
</reference>
<dbReference type="PANTHER" id="PTHR11003:SF291">
    <property type="entry name" value="IP11374P"/>
    <property type="match status" value="1"/>
</dbReference>
<evidence type="ECO:0000256" key="1">
    <source>
        <dbReference type="ARBA" id="ARBA00004141"/>
    </source>
</evidence>
<evidence type="ECO:0000256" key="5">
    <source>
        <dbReference type="ARBA" id="ARBA00023065"/>
    </source>
</evidence>
<evidence type="ECO:0000256" key="4">
    <source>
        <dbReference type="ARBA" id="ARBA00022989"/>
    </source>
</evidence>
<protein>
    <submittedName>
        <fullName evidence="11">Ion channel</fullName>
    </submittedName>
</protein>
<keyword evidence="3 9" id="KW-0812">Transmembrane</keyword>
<dbReference type="AlphaFoldDB" id="A0A543PUP2"/>
<evidence type="ECO:0000256" key="2">
    <source>
        <dbReference type="ARBA" id="ARBA00022448"/>
    </source>
</evidence>
<sequence length="132" mass="14343">MFTALRAMFRDPEGKVILVWATAQVLLGTLVYRWLEHWSVVDSLYFSVVTLATVGFGDLHPTTDAAKLFTVLYILSGLGILSAFISELTKHRGMSLIHARHTLHLDTPDTDGGTSVDGGTAPGTTPTDDERA</sequence>
<dbReference type="EMBL" id="VFQF01000001">
    <property type="protein sequence ID" value="TQN47805.1"/>
    <property type="molecule type" value="Genomic_DNA"/>
</dbReference>
<evidence type="ECO:0000313" key="12">
    <source>
        <dbReference type="Proteomes" id="UP000320085"/>
    </source>
</evidence>
<dbReference type="SUPFAM" id="SSF81324">
    <property type="entry name" value="Voltage-gated potassium channels"/>
    <property type="match status" value="1"/>
</dbReference>
<feature type="region of interest" description="Disordered" evidence="8">
    <location>
        <begin position="107"/>
        <end position="132"/>
    </location>
</feature>
<keyword evidence="2" id="KW-0813">Transport</keyword>
<evidence type="ECO:0000256" key="3">
    <source>
        <dbReference type="ARBA" id="ARBA00022692"/>
    </source>
</evidence>
<dbReference type="GO" id="GO:0005886">
    <property type="term" value="C:plasma membrane"/>
    <property type="evidence" value="ECO:0007669"/>
    <property type="project" value="TreeGrafter"/>
</dbReference>
<evidence type="ECO:0000259" key="10">
    <source>
        <dbReference type="Pfam" id="PF07885"/>
    </source>
</evidence>
<keyword evidence="7" id="KW-0407">Ion channel</keyword>
<dbReference type="InterPro" id="IPR013099">
    <property type="entry name" value="K_chnl_dom"/>
</dbReference>
<name>A0A543PUP2_9MICO</name>
<accession>A0A543PUP2</accession>
<keyword evidence="4 9" id="KW-1133">Transmembrane helix</keyword>
<feature type="domain" description="Potassium channel" evidence="10">
    <location>
        <begin position="25"/>
        <end position="89"/>
    </location>
</feature>
<organism evidence="11 12">
    <name type="scientific">Humibacillus xanthopallidus</name>
    <dbReference type="NCBI Taxonomy" id="412689"/>
    <lineage>
        <taxon>Bacteria</taxon>
        <taxon>Bacillati</taxon>
        <taxon>Actinomycetota</taxon>
        <taxon>Actinomycetes</taxon>
        <taxon>Micrococcales</taxon>
        <taxon>Intrasporangiaceae</taxon>
        <taxon>Humibacillus</taxon>
    </lineage>
</organism>
<dbReference type="GO" id="GO:0030322">
    <property type="term" value="P:stabilization of membrane potential"/>
    <property type="evidence" value="ECO:0007669"/>
    <property type="project" value="TreeGrafter"/>
</dbReference>
<feature type="compositionally biased region" description="Low complexity" evidence="8">
    <location>
        <begin position="110"/>
        <end position="126"/>
    </location>
</feature>
<dbReference type="PANTHER" id="PTHR11003">
    <property type="entry name" value="POTASSIUM CHANNEL, SUBFAMILY K"/>
    <property type="match status" value="1"/>
</dbReference>
<feature type="transmembrane region" description="Helical" evidence="9">
    <location>
        <begin position="16"/>
        <end position="35"/>
    </location>
</feature>
<dbReference type="Proteomes" id="UP000320085">
    <property type="component" value="Unassembled WGS sequence"/>
</dbReference>
<evidence type="ECO:0000256" key="9">
    <source>
        <dbReference type="SAM" id="Phobius"/>
    </source>
</evidence>
<evidence type="ECO:0000256" key="8">
    <source>
        <dbReference type="SAM" id="MobiDB-lite"/>
    </source>
</evidence>
<dbReference type="InterPro" id="IPR003280">
    <property type="entry name" value="2pore_dom_K_chnl"/>
</dbReference>
<proteinExistence type="predicted"/>
<dbReference type="GO" id="GO:0015271">
    <property type="term" value="F:outward rectifier potassium channel activity"/>
    <property type="evidence" value="ECO:0007669"/>
    <property type="project" value="TreeGrafter"/>
</dbReference>
<gene>
    <name evidence="11" type="ORF">FHX52_0923</name>
</gene>
<evidence type="ECO:0000256" key="7">
    <source>
        <dbReference type="ARBA" id="ARBA00023303"/>
    </source>
</evidence>
<comment type="caution">
    <text evidence="11">The sequence shown here is derived from an EMBL/GenBank/DDBJ whole genome shotgun (WGS) entry which is preliminary data.</text>
</comment>
<dbReference type="Pfam" id="PF07885">
    <property type="entry name" value="Ion_trans_2"/>
    <property type="match status" value="1"/>
</dbReference>
<keyword evidence="5" id="KW-0406">Ion transport</keyword>
<feature type="transmembrane region" description="Helical" evidence="9">
    <location>
        <begin position="65"/>
        <end position="85"/>
    </location>
</feature>
<evidence type="ECO:0000313" key="11">
    <source>
        <dbReference type="EMBL" id="TQN47805.1"/>
    </source>
</evidence>
<keyword evidence="6 9" id="KW-0472">Membrane</keyword>
<dbReference type="GO" id="GO:0022841">
    <property type="term" value="F:potassium ion leak channel activity"/>
    <property type="evidence" value="ECO:0007669"/>
    <property type="project" value="TreeGrafter"/>
</dbReference>
<dbReference type="OrthoDB" id="9799090at2"/>
<dbReference type="Gene3D" id="1.10.287.70">
    <property type="match status" value="1"/>
</dbReference>
<comment type="subcellular location">
    <subcellularLocation>
        <location evidence="1">Membrane</location>
        <topology evidence="1">Multi-pass membrane protein</topology>
    </subcellularLocation>
</comment>
<evidence type="ECO:0000256" key="6">
    <source>
        <dbReference type="ARBA" id="ARBA00023136"/>
    </source>
</evidence>